<evidence type="ECO:0000313" key="3">
    <source>
        <dbReference type="EMBL" id="EEB10267.1"/>
    </source>
</evidence>
<keyword evidence="5" id="KW-1185">Reference proteome</keyword>
<dbReference type="CTD" id="8238886"/>
<organism>
    <name type="scientific">Pediculus humanus subsp. corporis</name>
    <name type="common">Body louse</name>
    <dbReference type="NCBI Taxonomy" id="121224"/>
    <lineage>
        <taxon>Eukaryota</taxon>
        <taxon>Metazoa</taxon>
        <taxon>Ecdysozoa</taxon>
        <taxon>Arthropoda</taxon>
        <taxon>Hexapoda</taxon>
        <taxon>Insecta</taxon>
        <taxon>Pterygota</taxon>
        <taxon>Neoptera</taxon>
        <taxon>Paraneoptera</taxon>
        <taxon>Psocodea</taxon>
        <taxon>Troctomorpha</taxon>
        <taxon>Phthiraptera</taxon>
        <taxon>Anoplura</taxon>
        <taxon>Pediculidae</taxon>
        <taxon>Pediculus</taxon>
    </lineage>
</organism>
<dbReference type="EMBL" id="DS235004">
    <property type="protein sequence ID" value="EEB10267.1"/>
    <property type="molecule type" value="Genomic_DNA"/>
</dbReference>
<reference evidence="3" key="2">
    <citation type="submission" date="2007-04" db="EMBL/GenBank/DDBJ databases">
        <title>The genome of the human body louse.</title>
        <authorList>
            <consortium name="The Human Body Louse Genome Consortium"/>
            <person name="Kirkness E."/>
            <person name="Walenz B."/>
            <person name="Hass B."/>
            <person name="Bruggner R."/>
            <person name="Strausberg R."/>
        </authorList>
    </citation>
    <scope>NUCLEOTIDE SEQUENCE</scope>
    <source>
        <strain evidence="3">USDA</strain>
    </source>
</reference>
<feature type="coiled-coil region" evidence="1">
    <location>
        <begin position="153"/>
        <end position="180"/>
    </location>
</feature>
<dbReference type="AlphaFoldDB" id="E0VA61"/>
<dbReference type="VEuPathDB" id="VectorBase:PHUM027620"/>
<dbReference type="OrthoDB" id="193300at2759"/>
<dbReference type="STRING" id="121224.E0VA61"/>
<dbReference type="EnsemblMetazoa" id="PHUM027620-RA">
    <property type="protein sequence ID" value="PHUM027620-PA"/>
    <property type="gene ID" value="PHUM027620"/>
</dbReference>
<dbReference type="InterPro" id="IPR036872">
    <property type="entry name" value="CH_dom_sf"/>
</dbReference>
<dbReference type="GO" id="GO:0008017">
    <property type="term" value="F:microtubule binding"/>
    <property type="evidence" value="ECO:0007669"/>
    <property type="project" value="TreeGrafter"/>
</dbReference>
<sequence>MEEIYEWIDTIGDKIPFSRPKKNFARDFSDGVLVAELLKYFYPRIVELHNYPAANSYALKIENWNTMNRKVLSKLQLQLSSNIIEELSRANPKAVEKLLQEIKNKIESTTNVESKESDETLNSEFTDEIIKVPVSTSEEGEKIFKKMIPAILLEKKIAEIKKKDKAIALLQKKVEHLESLLLLKETRIHDLTTQLYKPERNEFSFKTQNQYHTSL</sequence>
<dbReference type="eggNOG" id="ENOG502S497">
    <property type="taxonomic scope" value="Eukaryota"/>
</dbReference>
<dbReference type="Gene3D" id="1.10.418.10">
    <property type="entry name" value="Calponin-like domain"/>
    <property type="match status" value="1"/>
</dbReference>
<evidence type="ECO:0000313" key="4">
    <source>
        <dbReference type="EnsemblMetazoa" id="PHUM027620-PA"/>
    </source>
</evidence>
<reference evidence="3" key="1">
    <citation type="submission" date="2007-04" db="EMBL/GenBank/DDBJ databases">
        <title>Annotation of Pediculus humanus corporis strain USDA.</title>
        <authorList>
            <person name="Kirkness E."/>
            <person name="Hannick L."/>
            <person name="Hass B."/>
            <person name="Bruggner R."/>
            <person name="Lawson D."/>
            <person name="Bidwell S."/>
            <person name="Joardar V."/>
            <person name="Caler E."/>
            <person name="Walenz B."/>
            <person name="Inman J."/>
            <person name="Schobel S."/>
            <person name="Galinsky K."/>
            <person name="Amedeo P."/>
            <person name="Strausberg R."/>
        </authorList>
    </citation>
    <scope>NUCLEOTIDE SEQUENCE</scope>
    <source>
        <strain evidence="3">USDA</strain>
    </source>
</reference>
<gene>
    <name evidence="4" type="primary">8238886</name>
    <name evidence="3" type="ORF">Phum_PHUM027620</name>
</gene>
<dbReference type="KEGG" id="phu:Phum_PHUM027620"/>
<dbReference type="Pfam" id="PF06294">
    <property type="entry name" value="CH_2"/>
    <property type="match status" value="1"/>
</dbReference>
<dbReference type="FunFam" id="1.10.418.10:FF:000059">
    <property type="entry name" value="RIKEN cDNA 6430531B16 gene"/>
    <property type="match status" value="1"/>
</dbReference>
<keyword evidence="1" id="KW-0175">Coiled coil</keyword>
<evidence type="ECO:0000259" key="2">
    <source>
        <dbReference type="PROSITE" id="PS50021"/>
    </source>
</evidence>
<dbReference type="SUPFAM" id="SSF47576">
    <property type="entry name" value="Calponin-homology domain, CH-domain"/>
    <property type="match status" value="1"/>
</dbReference>
<feature type="domain" description="Calponin-homology (CH)" evidence="2">
    <location>
        <begin position="1"/>
        <end position="107"/>
    </location>
</feature>
<evidence type="ECO:0000256" key="1">
    <source>
        <dbReference type="SAM" id="Coils"/>
    </source>
</evidence>
<dbReference type="PANTHER" id="PTHR12509">
    <property type="entry name" value="SPERMATOGENESIS-ASSOCIATED 4-RELATED"/>
    <property type="match status" value="1"/>
</dbReference>
<accession>E0VA61</accession>
<protein>
    <recommendedName>
        <fullName evidence="2">Calponin-homology (CH) domain-containing protein</fullName>
    </recommendedName>
</protein>
<dbReference type="InterPro" id="IPR052111">
    <property type="entry name" value="Spermatogenesis_Ciliary_MAP"/>
</dbReference>
<evidence type="ECO:0000313" key="5">
    <source>
        <dbReference type="Proteomes" id="UP000009046"/>
    </source>
</evidence>
<dbReference type="EMBL" id="AAZO01000336">
    <property type="status" value="NOT_ANNOTATED_CDS"/>
    <property type="molecule type" value="Genomic_DNA"/>
</dbReference>
<dbReference type="InParanoid" id="E0VA61"/>
<dbReference type="InterPro" id="IPR010441">
    <property type="entry name" value="CH_2"/>
</dbReference>
<reference evidence="4" key="3">
    <citation type="submission" date="2021-02" db="UniProtKB">
        <authorList>
            <consortium name="EnsemblMetazoa"/>
        </authorList>
    </citation>
    <scope>IDENTIFICATION</scope>
    <source>
        <strain evidence="4">USDA</strain>
    </source>
</reference>
<dbReference type="GeneID" id="8238886"/>
<dbReference type="Proteomes" id="UP000009046">
    <property type="component" value="Unassembled WGS sequence"/>
</dbReference>
<dbReference type="HOGENOM" id="CLU_069635_1_0_1"/>
<dbReference type="InterPro" id="IPR001715">
    <property type="entry name" value="CH_dom"/>
</dbReference>
<name>E0VA61_PEDHC</name>
<dbReference type="PROSITE" id="PS50021">
    <property type="entry name" value="CH"/>
    <property type="match status" value="1"/>
</dbReference>
<dbReference type="RefSeq" id="XP_002423005.1">
    <property type="nucleotide sequence ID" value="XM_002422960.1"/>
</dbReference>
<dbReference type="PANTHER" id="PTHR12509:SF9">
    <property type="entry name" value="SPERM FLAGELLAR PROTEIN 1 ISOFORM X1"/>
    <property type="match status" value="1"/>
</dbReference>
<dbReference type="GO" id="GO:0051493">
    <property type="term" value="P:regulation of cytoskeleton organization"/>
    <property type="evidence" value="ECO:0007669"/>
    <property type="project" value="TreeGrafter"/>
</dbReference>
<dbReference type="FunCoup" id="E0VA61">
    <property type="interactions" value="40"/>
</dbReference>
<dbReference type="GO" id="GO:0005930">
    <property type="term" value="C:axoneme"/>
    <property type="evidence" value="ECO:0007669"/>
    <property type="project" value="TreeGrafter"/>
</dbReference>
<dbReference type="OMA" id="MEYYDTR"/>
<proteinExistence type="predicted"/>